<gene>
    <name evidence="2" type="ORF">E2R59_16625</name>
</gene>
<dbReference type="SUPFAM" id="SSF158997">
    <property type="entry name" value="Trm112p-like"/>
    <property type="match status" value="1"/>
</dbReference>
<name>A0A4R5Y2D0_KOCRO</name>
<feature type="region of interest" description="Disordered" evidence="1">
    <location>
        <begin position="1"/>
        <end position="50"/>
    </location>
</feature>
<dbReference type="GeneID" id="64349045"/>
<protein>
    <submittedName>
        <fullName evidence="2">Uncharacterized protein</fullName>
    </submittedName>
</protein>
<sequence>MTVPATTQPAHELHTEFHTGLRTETRHESRPVRHHEAPADRRPAPWALPVPEPEPVPPVAVALAPGLLELLRCPLTGGTLIPVDADRLMSDRPFRDGVHPVYPIAHGIACLTPGY</sequence>
<evidence type="ECO:0000256" key="1">
    <source>
        <dbReference type="SAM" id="MobiDB-lite"/>
    </source>
</evidence>
<dbReference type="Proteomes" id="UP000295163">
    <property type="component" value="Unassembled WGS sequence"/>
</dbReference>
<proteinExistence type="predicted"/>
<reference evidence="2 3" key="1">
    <citation type="submission" date="2019-03" db="EMBL/GenBank/DDBJ databases">
        <title>Genome Sequencing and Assembly of Various Microbes Isolated from Partially Reclaimed Soil and Acid Mine Drainage (AMD) Site.</title>
        <authorList>
            <person name="Steinbock B."/>
            <person name="Bechtold R."/>
            <person name="Sevigny J.L."/>
            <person name="Thomas D."/>
            <person name="Cuthill L.R."/>
            <person name="Aveiro Johannsen E.J."/>
            <person name="Thomas K."/>
            <person name="Ghosh A."/>
        </authorList>
    </citation>
    <scope>NUCLEOTIDE SEQUENCE [LARGE SCALE GENOMIC DNA]</scope>
    <source>
        <strain evidence="2 3">S-A3</strain>
    </source>
</reference>
<evidence type="ECO:0000313" key="3">
    <source>
        <dbReference type="Proteomes" id="UP000295163"/>
    </source>
</evidence>
<dbReference type="EMBL" id="SMZT01000010">
    <property type="protein sequence ID" value="TDL38533.1"/>
    <property type="molecule type" value="Genomic_DNA"/>
</dbReference>
<organism evidence="2 3">
    <name type="scientific">Kocuria rosea</name>
    <name type="common">Deinococcus erythromyxa</name>
    <name type="synonym">Micrococcus rubens</name>
    <dbReference type="NCBI Taxonomy" id="1275"/>
    <lineage>
        <taxon>Bacteria</taxon>
        <taxon>Bacillati</taxon>
        <taxon>Actinomycetota</taxon>
        <taxon>Actinomycetes</taxon>
        <taxon>Micrococcales</taxon>
        <taxon>Micrococcaceae</taxon>
        <taxon>Kocuria</taxon>
    </lineage>
</organism>
<dbReference type="AlphaFoldDB" id="A0A4R5Y2D0"/>
<evidence type="ECO:0000313" key="2">
    <source>
        <dbReference type="EMBL" id="TDL38533.1"/>
    </source>
</evidence>
<accession>A0A4R5Y2D0</accession>
<dbReference type="RefSeq" id="WP_133411500.1">
    <property type="nucleotide sequence ID" value="NZ_SMZT01000010.1"/>
</dbReference>
<comment type="caution">
    <text evidence="2">The sequence shown here is derived from an EMBL/GenBank/DDBJ whole genome shotgun (WGS) entry which is preliminary data.</text>
</comment>
<feature type="compositionally biased region" description="Basic and acidic residues" evidence="1">
    <location>
        <begin position="11"/>
        <end position="43"/>
    </location>
</feature>